<feature type="signal peptide" evidence="1">
    <location>
        <begin position="1"/>
        <end position="20"/>
    </location>
</feature>
<proteinExistence type="predicted"/>
<dbReference type="EMBL" id="CM010719">
    <property type="protein sequence ID" value="RZC63229.1"/>
    <property type="molecule type" value="Genomic_DNA"/>
</dbReference>
<dbReference type="AlphaFoldDB" id="A0A4Y7JTY3"/>
<dbReference type="Gramene" id="RZC63229">
    <property type="protein sequence ID" value="RZC63229"/>
    <property type="gene ID" value="C5167_024991"/>
</dbReference>
<keyword evidence="3" id="KW-1185">Reference proteome</keyword>
<feature type="chain" id="PRO_5021344815" description="Secreted protein" evidence="1">
    <location>
        <begin position="21"/>
        <end position="74"/>
    </location>
</feature>
<keyword evidence="1" id="KW-0732">Signal</keyword>
<organism evidence="2 3">
    <name type="scientific">Papaver somniferum</name>
    <name type="common">Opium poppy</name>
    <dbReference type="NCBI Taxonomy" id="3469"/>
    <lineage>
        <taxon>Eukaryota</taxon>
        <taxon>Viridiplantae</taxon>
        <taxon>Streptophyta</taxon>
        <taxon>Embryophyta</taxon>
        <taxon>Tracheophyta</taxon>
        <taxon>Spermatophyta</taxon>
        <taxon>Magnoliopsida</taxon>
        <taxon>Ranunculales</taxon>
        <taxon>Papaveraceae</taxon>
        <taxon>Papaveroideae</taxon>
        <taxon>Papaver</taxon>
    </lineage>
</organism>
<evidence type="ECO:0000313" key="2">
    <source>
        <dbReference type="EMBL" id="RZC63229.1"/>
    </source>
</evidence>
<protein>
    <recommendedName>
        <fullName evidence="4">Secreted protein</fullName>
    </recommendedName>
</protein>
<evidence type="ECO:0000313" key="3">
    <source>
        <dbReference type="Proteomes" id="UP000316621"/>
    </source>
</evidence>
<evidence type="ECO:0000256" key="1">
    <source>
        <dbReference type="SAM" id="SignalP"/>
    </source>
</evidence>
<accession>A0A4Y7JTY3</accession>
<gene>
    <name evidence="2" type="ORF">C5167_024991</name>
</gene>
<sequence>MLVTMLRLVGKLALLWGGLRDAMILTDKLSSYTFQERPLPQSYCIAAAALDSSTSSNSASNVKATDYVSPVFVG</sequence>
<evidence type="ECO:0008006" key="4">
    <source>
        <dbReference type="Google" id="ProtNLM"/>
    </source>
</evidence>
<dbReference type="Proteomes" id="UP000316621">
    <property type="component" value="Chromosome 5"/>
</dbReference>
<name>A0A4Y7JTY3_PAPSO</name>
<reference evidence="2 3" key="1">
    <citation type="journal article" date="2018" name="Science">
        <title>The opium poppy genome and morphinan production.</title>
        <authorList>
            <person name="Guo L."/>
            <person name="Winzer T."/>
            <person name="Yang X."/>
            <person name="Li Y."/>
            <person name="Ning Z."/>
            <person name="He Z."/>
            <person name="Teodor R."/>
            <person name="Lu Y."/>
            <person name="Bowser T.A."/>
            <person name="Graham I.A."/>
            <person name="Ye K."/>
        </authorList>
    </citation>
    <scope>NUCLEOTIDE SEQUENCE [LARGE SCALE GENOMIC DNA]</scope>
    <source>
        <strain evidence="3">cv. HN1</strain>
        <tissue evidence="2">Leaves</tissue>
    </source>
</reference>